<organism evidence="1 2">
    <name type="scientific">Jiella avicenniae</name>
    <dbReference type="NCBI Taxonomy" id="2907202"/>
    <lineage>
        <taxon>Bacteria</taxon>
        <taxon>Pseudomonadati</taxon>
        <taxon>Pseudomonadota</taxon>
        <taxon>Alphaproteobacteria</taxon>
        <taxon>Hyphomicrobiales</taxon>
        <taxon>Aurantimonadaceae</taxon>
        <taxon>Jiella</taxon>
    </lineage>
</organism>
<dbReference type="EMBL" id="JAJUWU010000009">
    <property type="protein sequence ID" value="MCE7028435.1"/>
    <property type="molecule type" value="Genomic_DNA"/>
</dbReference>
<accession>A0A9X1T5P7</accession>
<proteinExistence type="predicted"/>
<evidence type="ECO:0000313" key="2">
    <source>
        <dbReference type="Proteomes" id="UP001139035"/>
    </source>
</evidence>
<comment type="caution">
    <text evidence="1">The sequence shown here is derived from an EMBL/GenBank/DDBJ whole genome shotgun (WGS) entry which is preliminary data.</text>
</comment>
<name>A0A9X1T5P7_9HYPH</name>
<dbReference type="RefSeq" id="WP_233719593.1">
    <property type="nucleotide sequence ID" value="NZ_JAJUWU010000009.1"/>
</dbReference>
<reference evidence="1" key="1">
    <citation type="submission" date="2022-01" db="EMBL/GenBank/DDBJ databases">
        <title>Jiella avicenniae sp. nov., a novel endophytic bacterium isolated from bark of Avicennia marina.</title>
        <authorList>
            <person name="Tuo L."/>
        </authorList>
    </citation>
    <scope>NUCLEOTIDE SEQUENCE</scope>
    <source>
        <strain evidence="1">CBK1P-4</strain>
    </source>
</reference>
<evidence type="ECO:0000313" key="1">
    <source>
        <dbReference type="EMBL" id="MCE7028435.1"/>
    </source>
</evidence>
<dbReference type="Proteomes" id="UP001139035">
    <property type="component" value="Unassembled WGS sequence"/>
</dbReference>
<keyword evidence="2" id="KW-1185">Reference proteome</keyword>
<protein>
    <submittedName>
        <fullName evidence="1">Uncharacterized protein</fullName>
    </submittedName>
</protein>
<sequence>MTARATRRTGALTLAALLFLLGLATGNARLGAVDTADQERFTAYRGIVR</sequence>
<gene>
    <name evidence="1" type="ORF">LZD57_10585</name>
</gene>
<dbReference type="AlphaFoldDB" id="A0A9X1T5P7"/>